<sequence length="445" mass="47192">MSVKSSVLWLLSLFENSIHRKPQAFGMGLLGLALSMGLVQSAQADNRLGGISTRSFVQTESANYMIAGVFINGGSKRVVVRASSVDGVLNPRLEVQSYPDGNLLYSNDNWSTDPSAAELQQTGWAPNGTSDAAMIITLSPGLYTMQVSPVDKPGVGLIEVYELNSTESPKLGGISTRSFVQTNSMNYMIAGLFISGSAKRVVVRASSVDGVLDPRLEVQSYPDGNLLYSNDNWDTDPSAAELQQTGWAPARSLDAAMIITLSSGLYTMQVSPKSSPGIGLIEVYELPEEPDGPKYSSTPASGGTLSFSTPVGTPVTQNLTITEDGDANLEIKLASITGIHANDFSILTAFPFTIADGGAAKTVTIQCTPSGEGVRTANLQISSNDGTHSYPLQCTATQNSPVRYTDNGDGTVTDNRSGLIWLKNASCFYLEWREAKQSAANLASG</sequence>
<gene>
    <name evidence="1" type="ORF">QUF54_05510</name>
</gene>
<organism evidence="1 2">
    <name type="scientific">Candidatus Marithioploca araucensis</name>
    <dbReference type="NCBI Taxonomy" id="70273"/>
    <lineage>
        <taxon>Bacteria</taxon>
        <taxon>Pseudomonadati</taxon>
        <taxon>Pseudomonadota</taxon>
        <taxon>Gammaproteobacteria</taxon>
        <taxon>Thiotrichales</taxon>
        <taxon>Thiotrichaceae</taxon>
        <taxon>Candidatus Marithioploca</taxon>
    </lineage>
</organism>
<proteinExistence type="predicted"/>
<name>A0ABT7VTA0_9GAMM</name>
<evidence type="ECO:0000313" key="1">
    <source>
        <dbReference type="EMBL" id="MDM8562794.1"/>
    </source>
</evidence>
<evidence type="ECO:0000313" key="2">
    <source>
        <dbReference type="Proteomes" id="UP001171945"/>
    </source>
</evidence>
<accession>A0ABT7VTA0</accession>
<dbReference type="Proteomes" id="UP001171945">
    <property type="component" value="Unassembled WGS sequence"/>
</dbReference>
<dbReference type="EMBL" id="JAUCGM010000292">
    <property type="protein sequence ID" value="MDM8562794.1"/>
    <property type="molecule type" value="Genomic_DNA"/>
</dbReference>
<dbReference type="Gene3D" id="2.60.40.10">
    <property type="entry name" value="Immunoglobulins"/>
    <property type="match status" value="1"/>
</dbReference>
<keyword evidence="2" id="KW-1185">Reference proteome</keyword>
<protein>
    <submittedName>
        <fullName evidence="1">Choice-of-anchor D domain-containing protein</fullName>
    </submittedName>
</protein>
<comment type="caution">
    <text evidence="1">The sequence shown here is derived from an EMBL/GenBank/DDBJ whole genome shotgun (WGS) entry which is preliminary data.</text>
</comment>
<dbReference type="InterPro" id="IPR013783">
    <property type="entry name" value="Ig-like_fold"/>
</dbReference>
<reference evidence="1" key="1">
    <citation type="submission" date="2023-06" db="EMBL/GenBank/DDBJ databases">
        <title>Uncultivated large filamentous bacteria from sulfidic sediments reveal new species and different genomic features in energy metabolism and defense.</title>
        <authorList>
            <person name="Fonseca A."/>
        </authorList>
    </citation>
    <scope>NUCLEOTIDE SEQUENCE</scope>
    <source>
        <strain evidence="1">HSG4</strain>
    </source>
</reference>
<dbReference type="NCBIfam" id="NF012200">
    <property type="entry name" value="choice_anch_D"/>
    <property type="match status" value="1"/>
</dbReference>